<dbReference type="PANTHER" id="PTHR30572">
    <property type="entry name" value="MEMBRANE COMPONENT OF TRANSPORTER-RELATED"/>
    <property type="match status" value="1"/>
</dbReference>
<dbReference type="GO" id="GO:0005886">
    <property type="term" value="C:plasma membrane"/>
    <property type="evidence" value="ECO:0007669"/>
    <property type="project" value="UniProtKB-SubCell"/>
</dbReference>
<keyword evidence="4 7" id="KW-1133">Transmembrane helix</keyword>
<feature type="transmembrane region" description="Helical" evidence="7">
    <location>
        <begin position="722"/>
        <end position="743"/>
    </location>
</feature>
<evidence type="ECO:0000256" key="3">
    <source>
        <dbReference type="ARBA" id="ARBA00022692"/>
    </source>
</evidence>
<feature type="transmembrane region" description="Helical" evidence="7">
    <location>
        <begin position="21"/>
        <end position="41"/>
    </location>
</feature>
<keyword evidence="3 7" id="KW-0812">Transmembrane</keyword>
<dbReference type="AlphaFoldDB" id="A0A6J4R8H3"/>
<feature type="transmembrane region" description="Helical" evidence="7">
    <location>
        <begin position="493"/>
        <end position="517"/>
    </location>
</feature>
<dbReference type="InterPro" id="IPR025857">
    <property type="entry name" value="MacB_PCD"/>
</dbReference>
<evidence type="ECO:0000313" key="10">
    <source>
        <dbReference type="EMBL" id="CAA9460427.1"/>
    </source>
</evidence>
<dbReference type="Pfam" id="PF12704">
    <property type="entry name" value="MacB_PCD"/>
    <property type="match status" value="2"/>
</dbReference>
<dbReference type="PANTHER" id="PTHR30572:SF4">
    <property type="entry name" value="ABC TRANSPORTER PERMEASE YTRF"/>
    <property type="match status" value="1"/>
</dbReference>
<feature type="domain" description="MacB-like periplasmic core" evidence="9">
    <location>
        <begin position="492"/>
        <end position="692"/>
    </location>
</feature>
<feature type="transmembrane region" description="Helical" evidence="7">
    <location>
        <begin position="405"/>
        <end position="423"/>
    </location>
</feature>
<feature type="transmembrane region" description="Helical" evidence="7">
    <location>
        <begin position="352"/>
        <end position="374"/>
    </location>
</feature>
<dbReference type="Pfam" id="PF02687">
    <property type="entry name" value="FtsX"/>
    <property type="match status" value="2"/>
</dbReference>
<evidence type="ECO:0000256" key="4">
    <source>
        <dbReference type="ARBA" id="ARBA00022989"/>
    </source>
</evidence>
<name>A0A6J4R8H3_9ACTN</name>
<evidence type="ECO:0000256" key="1">
    <source>
        <dbReference type="ARBA" id="ARBA00004651"/>
    </source>
</evidence>
<dbReference type="EMBL" id="CADCVI010000050">
    <property type="protein sequence ID" value="CAA9460427.1"/>
    <property type="molecule type" value="Genomic_DNA"/>
</dbReference>
<dbReference type="InterPro" id="IPR050250">
    <property type="entry name" value="Macrolide_Exporter_MacB"/>
</dbReference>
<sequence>MKLKRFSSLSLRNLGARLQRTLLTAVGIVLGVGIVFGVVTLSDTMSGAFKELFSRAYGSADLTVTAAGGNGPFDEAVVERVLETPDVGSAAVRLSQPASLLLGGVDERGLPEVRSMRVFGVEAETAALATGFELSGGRYPEEGTEVALDGNSAESLGVGPGDEIRIGTAQGPEKLTVVGTLRIPGGSFGGVSFGMMPLPEAQRVFDKPGKITGIAVEATDDGAVAALEKKLDDGLGEGLQAERSETRTAQVDAQFQGFRIALLFFAGTSLFVGAFLVFNALSMTVLERTRELGMLRALGATRAMISRSVVFEAVILGLAGSVLGLLLGYGMAKGLVYLFGRAFRFEVTQLSLSPFALIAAVVVGLLVTVLAALYPAVRAGRVSPVEAMRARTGGSSGKPGRTPRLLPVAGLLLVGIGAPWTYYLAKNLSTELDGLVYASGIAGVVATFLGVALIIPALVRPLAALFSPVLRLLFGVEGKMAATNATRNRGRTALTASALMVGISLVVAFSALGGSVLGSIRAYLEDSLGSDFVVQPANSDFDVTFSGELEDRVSRVPGIADTTGIATTIRRDGSEVNVVLGVDERYPEIFRLNIDGGAGAFAALDEGEALVGQQLAEKRKLGAGDEVELKGIRGTQTYKVSGVVENDLLAGGTGVYVSKETMARDFGVDSDGFLAIKAAPGADRDEIGREVGAVLKDYPQLTLYSNAEWKEQIESDFNRQYVFFYAIMGVSVAVSAFGVVNTLSMSVFERTREIGILRAIGTTRFQVGRLIVDEGVVISLIGCTVGIVVGSLLGYLFVLGSSAGGFEVAFYYPKIPAIMALVSGLLIGIFAGLLPARSAARTNIVEAVQYE</sequence>
<keyword evidence="2" id="KW-1003">Cell membrane</keyword>
<feature type="transmembrane region" description="Helical" evidence="7">
    <location>
        <begin position="309"/>
        <end position="332"/>
    </location>
</feature>
<dbReference type="InterPro" id="IPR003838">
    <property type="entry name" value="ABC3_permease_C"/>
</dbReference>
<evidence type="ECO:0000256" key="2">
    <source>
        <dbReference type="ARBA" id="ARBA00022475"/>
    </source>
</evidence>
<evidence type="ECO:0000256" key="7">
    <source>
        <dbReference type="SAM" id="Phobius"/>
    </source>
</evidence>
<comment type="subcellular location">
    <subcellularLocation>
        <location evidence="1">Cell membrane</location>
        <topology evidence="1">Multi-pass membrane protein</topology>
    </subcellularLocation>
</comment>
<feature type="transmembrane region" description="Helical" evidence="7">
    <location>
        <begin position="810"/>
        <end position="834"/>
    </location>
</feature>
<evidence type="ECO:0000259" key="8">
    <source>
        <dbReference type="Pfam" id="PF02687"/>
    </source>
</evidence>
<dbReference type="GO" id="GO:0022857">
    <property type="term" value="F:transmembrane transporter activity"/>
    <property type="evidence" value="ECO:0007669"/>
    <property type="project" value="TreeGrafter"/>
</dbReference>
<evidence type="ECO:0000256" key="6">
    <source>
        <dbReference type="ARBA" id="ARBA00038076"/>
    </source>
</evidence>
<feature type="domain" description="ABC3 transporter permease C-terminal" evidence="8">
    <location>
        <begin position="726"/>
        <end position="844"/>
    </location>
</feature>
<evidence type="ECO:0000259" key="9">
    <source>
        <dbReference type="Pfam" id="PF12704"/>
    </source>
</evidence>
<evidence type="ECO:0000256" key="5">
    <source>
        <dbReference type="ARBA" id="ARBA00023136"/>
    </source>
</evidence>
<comment type="similarity">
    <text evidence="6">Belongs to the ABC-4 integral membrane protein family.</text>
</comment>
<protein>
    <submittedName>
        <fullName evidence="10">ABC transporter, fused permease protein</fullName>
    </submittedName>
</protein>
<feature type="transmembrane region" description="Helical" evidence="7">
    <location>
        <begin position="776"/>
        <end position="798"/>
    </location>
</feature>
<feature type="transmembrane region" description="Helical" evidence="7">
    <location>
        <begin position="260"/>
        <end position="286"/>
    </location>
</feature>
<feature type="domain" description="MacB-like periplasmic core" evidence="9">
    <location>
        <begin position="21"/>
        <end position="232"/>
    </location>
</feature>
<reference evidence="10" key="1">
    <citation type="submission" date="2020-02" db="EMBL/GenBank/DDBJ databases">
        <authorList>
            <person name="Meier V. D."/>
        </authorList>
    </citation>
    <scope>NUCLEOTIDE SEQUENCE</scope>
    <source>
        <strain evidence="10">AVDCRST_MAG25</strain>
    </source>
</reference>
<keyword evidence="5 7" id="KW-0472">Membrane</keyword>
<feature type="transmembrane region" description="Helical" evidence="7">
    <location>
        <begin position="435"/>
        <end position="459"/>
    </location>
</feature>
<feature type="domain" description="ABC3 transporter permease C-terminal" evidence="8">
    <location>
        <begin position="264"/>
        <end position="384"/>
    </location>
</feature>
<gene>
    <name evidence="10" type="ORF">AVDCRST_MAG25-772</name>
</gene>
<organism evidence="10">
    <name type="scientific">uncultured Rubrobacteraceae bacterium</name>
    <dbReference type="NCBI Taxonomy" id="349277"/>
    <lineage>
        <taxon>Bacteria</taxon>
        <taxon>Bacillati</taxon>
        <taxon>Actinomycetota</taxon>
        <taxon>Rubrobacteria</taxon>
        <taxon>Rubrobacterales</taxon>
        <taxon>Rubrobacteraceae</taxon>
        <taxon>environmental samples</taxon>
    </lineage>
</organism>
<proteinExistence type="inferred from homology"/>
<accession>A0A6J4R8H3</accession>